<sequence>MLIMDLPVEKWKLYISQKLTSLQPLLKEQLCHSMSLRDSFLLSLTLFHPEDEEYLLRLSRYYCVKKDPKMTLSCKEEGNKWFRKKEYRTAAVLYSRALSHAEASSPEMAVCYANHSAALFHLGQFEVCLEDIKRAQGGGYPEELLPKLLLRKANCLLSLGRFQEVTEALDSMEEKMSAVQSLEAASHHVLLSKLNQLKLKACKGKSGSVCQPAVSDRIQKDLEPWEESSRISCASASVSLNFSACKGRHLVAAKDILPGELLVREEAFVSVLCPGESLLLQGSAEAMLNGQPANEDLHCHHCLKQLLSPVPCQGCSYAKYCSHACAQLAWRTYHSRECSFGGLLLTLGVFCHVALRSVLVAGFAEVSTLIKQSHTEEVVTEPVAEAPAPSVVVEENSASSIPGCDADGRYSSSYQAIFCLLPHTEKHSLELRLLYSLSVAALCKRLGEAGLEAFISGKSTPEDQGGPEAGKACPEWEVPGEAMLRHMLQLQCNAQAVSALHVSGAENGPVVSSKQVRVATALYPVVSLLNHSCEPNTSVTFSSRTAEVRALKSIPRGQEILHCYGPHRCRMGAAERRKRLLSQYFFECCCLPCLEELQPNSGKRASSQGGLFRCPACHKPMQQGAEGLLHCSSGACEVRVHEDHFQHQLCDLRLQAEAALELLQCGHPDQSMELLLKCRLDAKRFLSPAHLMVGEIEDHLAQAYVTLGKWQEAAGHLRSSIQTVEAHYGPSSIEAGQELFKLAQVLFNGRAVPEALHTIQEAENVLSRHFGPQSTQLQELQEMKACLEELLRGGGASVASARPKMS</sequence>
<keyword evidence="9" id="KW-0862">Zinc</keyword>
<evidence type="ECO:0000313" key="19">
    <source>
        <dbReference type="Proteomes" id="UP001178461"/>
    </source>
</evidence>
<evidence type="ECO:0000256" key="10">
    <source>
        <dbReference type="ARBA" id="ARBA00023242"/>
    </source>
</evidence>
<dbReference type="Pfam" id="PF00856">
    <property type="entry name" value="SET"/>
    <property type="match status" value="1"/>
</dbReference>
<comment type="subcellular location">
    <subcellularLocation>
        <location evidence="2">Cytoplasm</location>
    </subcellularLocation>
    <subcellularLocation>
        <location evidence="1">Nucleus</location>
    </subcellularLocation>
</comment>
<evidence type="ECO:0000256" key="8">
    <source>
        <dbReference type="ARBA" id="ARBA00022771"/>
    </source>
</evidence>
<keyword evidence="8 15" id="KW-0863">Zinc-finger</keyword>
<evidence type="ECO:0000256" key="14">
    <source>
        <dbReference type="ARBA" id="ARBA00093680"/>
    </source>
</evidence>
<dbReference type="InterPro" id="IPR046341">
    <property type="entry name" value="SET_dom_sf"/>
</dbReference>
<evidence type="ECO:0000256" key="12">
    <source>
        <dbReference type="ARBA" id="ARBA00093423"/>
    </source>
</evidence>
<keyword evidence="10" id="KW-0539">Nucleus</keyword>
<keyword evidence="3" id="KW-0963">Cytoplasm</keyword>
<keyword evidence="19" id="KW-1185">Reference proteome</keyword>
<dbReference type="Proteomes" id="UP001178461">
    <property type="component" value="Chromosome 15"/>
</dbReference>
<dbReference type="GO" id="GO:0008270">
    <property type="term" value="F:zinc ion binding"/>
    <property type="evidence" value="ECO:0007669"/>
    <property type="project" value="UniProtKB-KW"/>
</dbReference>
<evidence type="ECO:0000256" key="6">
    <source>
        <dbReference type="ARBA" id="ARBA00022691"/>
    </source>
</evidence>
<accession>A0AA35LF15</accession>
<dbReference type="Gene3D" id="2.170.270.10">
    <property type="entry name" value="SET domain"/>
    <property type="match status" value="1"/>
</dbReference>
<dbReference type="GO" id="GO:0008168">
    <property type="term" value="F:methyltransferase activity"/>
    <property type="evidence" value="ECO:0007669"/>
    <property type="project" value="UniProtKB-KW"/>
</dbReference>
<feature type="domain" description="MYND-type" evidence="17">
    <location>
        <begin position="299"/>
        <end position="338"/>
    </location>
</feature>
<dbReference type="PANTHER" id="PTHR46165">
    <property type="entry name" value="SET AND MYND DOMAIN-CONTAINING PROTEIN 4"/>
    <property type="match status" value="1"/>
</dbReference>
<evidence type="ECO:0000256" key="3">
    <source>
        <dbReference type="ARBA" id="ARBA00022490"/>
    </source>
</evidence>
<dbReference type="AlphaFoldDB" id="A0AA35LF15"/>
<evidence type="ECO:0000259" key="16">
    <source>
        <dbReference type="PROSITE" id="PS50280"/>
    </source>
</evidence>
<dbReference type="Gene3D" id="1.25.40.10">
    <property type="entry name" value="Tetratricopeptide repeat domain"/>
    <property type="match status" value="2"/>
</dbReference>
<comment type="catalytic activity">
    <reaction evidence="11">
        <text>L-lysyl-[protein] + S-adenosyl-L-methionine = N(6)-methyl-L-lysyl-[protein] + S-adenosyl-L-homocysteine + H(+)</text>
        <dbReference type="Rhea" id="RHEA:51736"/>
        <dbReference type="Rhea" id="RHEA-COMP:9752"/>
        <dbReference type="Rhea" id="RHEA-COMP:13053"/>
        <dbReference type="ChEBI" id="CHEBI:15378"/>
        <dbReference type="ChEBI" id="CHEBI:29969"/>
        <dbReference type="ChEBI" id="CHEBI:57856"/>
        <dbReference type="ChEBI" id="CHEBI:59789"/>
        <dbReference type="ChEBI" id="CHEBI:61929"/>
    </reaction>
</comment>
<reference evidence="18" key="1">
    <citation type="submission" date="2022-12" db="EMBL/GenBank/DDBJ databases">
        <authorList>
            <person name="Alioto T."/>
            <person name="Alioto T."/>
            <person name="Gomez Garrido J."/>
        </authorList>
    </citation>
    <scope>NUCLEOTIDE SEQUENCE</scope>
</reference>
<evidence type="ECO:0000256" key="5">
    <source>
        <dbReference type="ARBA" id="ARBA00022679"/>
    </source>
</evidence>
<keyword evidence="5" id="KW-0808">Transferase</keyword>
<dbReference type="GO" id="GO:0005737">
    <property type="term" value="C:cytoplasm"/>
    <property type="evidence" value="ECO:0007669"/>
    <property type="project" value="UniProtKB-SubCell"/>
</dbReference>
<evidence type="ECO:0000256" key="7">
    <source>
        <dbReference type="ARBA" id="ARBA00022723"/>
    </source>
</evidence>
<dbReference type="PANTHER" id="PTHR46165:SF2">
    <property type="entry name" value="SET AND MYND DOMAIN-CONTAINING PROTEIN 4"/>
    <property type="match status" value="1"/>
</dbReference>
<dbReference type="CDD" id="cd10536">
    <property type="entry name" value="SET_SMYD4"/>
    <property type="match status" value="1"/>
</dbReference>
<evidence type="ECO:0000256" key="9">
    <source>
        <dbReference type="ARBA" id="ARBA00022833"/>
    </source>
</evidence>
<dbReference type="InterPro" id="IPR052097">
    <property type="entry name" value="SET-MYND_domain_protein"/>
</dbReference>
<dbReference type="GO" id="GO:0005634">
    <property type="term" value="C:nucleus"/>
    <property type="evidence" value="ECO:0007669"/>
    <property type="project" value="UniProtKB-SubCell"/>
</dbReference>
<dbReference type="Pfam" id="PF01753">
    <property type="entry name" value="zf-MYND"/>
    <property type="match status" value="1"/>
</dbReference>
<dbReference type="SUPFAM" id="SSF82199">
    <property type="entry name" value="SET domain"/>
    <property type="match status" value="1"/>
</dbReference>
<evidence type="ECO:0000256" key="11">
    <source>
        <dbReference type="ARBA" id="ARBA00048985"/>
    </source>
</evidence>
<dbReference type="PROSITE" id="PS50865">
    <property type="entry name" value="ZF_MYND_2"/>
    <property type="match status" value="1"/>
</dbReference>
<evidence type="ECO:0000259" key="17">
    <source>
        <dbReference type="PROSITE" id="PS50865"/>
    </source>
</evidence>
<dbReference type="GO" id="GO:0042826">
    <property type="term" value="F:histone deacetylase binding"/>
    <property type="evidence" value="ECO:0007669"/>
    <property type="project" value="TreeGrafter"/>
</dbReference>
<dbReference type="SUPFAM" id="SSF144232">
    <property type="entry name" value="HIT/MYND zinc finger-like"/>
    <property type="match status" value="1"/>
</dbReference>
<dbReference type="SUPFAM" id="SSF48452">
    <property type="entry name" value="TPR-like"/>
    <property type="match status" value="2"/>
</dbReference>
<dbReference type="InterPro" id="IPR011990">
    <property type="entry name" value="TPR-like_helical_dom_sf"/>
</dbReference>
<dbReference type="GO" id="GO:0032259">
    <property type="term" value="P:methylation"/>
    <property type="evidence" value="ECO:0007669"/>
    <property type="project" value="UniProtKB-KW"/>
</dbReference>
<evidence type="ECO:0000256" key="15">
    <source>
        <dbReference type="PROSITE-ProRule" id="PRU00134"/>
    </source>
</evidence>
<keyword evidence="6" id="KW-0949">S-adenosyl-L-methionine</keyword>
<organism evidence="18 19">
    <name type="scientific">Podarcis lilfordi</name>
    <name type="common">Lilford's wall lizard</name>
    <dbReference type="NCBI Taxonomy" id="74358"/>
    <lineage>
        <taxon>Eukaryota</taxon>
        <taxon>Metazoa</taxon>
        <taxon>Chordata</taxon>
        <taxon>Craniata</taxon>
        <taxon>Vertebrata</taxon>
        <taxon>Euteleostomi</taxon>
        <taxon>Lepidosauria</taxon>
        <taxon>Squamata</taxon>
        <taxon>Bifurcata</taxon>
        <taxon>Unidentata</taxon>
        <taxon>Episquamata</taxon>
        <taxon>Laterata</taxon>
        <taxon>Lacertibaenia</taxon>
        <taxon>Lacertidae</taxon>
        <taxon>Podarcis</taxon>
    </lineage>
</organism>
<keyword evidence="4" id="KW-0489">Methyltransferase</keyword>
<evidence type="ECO:0000313" key="18">
    <source>
        <dbReference type="EMBL" id="CAI5794623.1"/>
    </source>
</evidence>
<dbReference type="InterPro" id="IPR002893">
    <property type="entry name" value="Znf_MYND"/>
</dbReference>
<dbReference type="InterPro" id="IPR044421">
    <property type="entry name" value="SMYD4_SET"/>
</dbReference>
<gene>
    <name evidence="18" type="ORF">PODLI_1B039775</name>
</gene>
<protein>
    <recommendedName>
        <fullName evidence="13">Protein-lysine N-methyltransferase SMYD4</fullName>
    </recommendedName>
    <alternativeName>
        <fullName evidence="14">SET and MYND domain-containing protein 4</fullName>
    </alternativeName>
</protein>
<comment type="function">
    <text evidence="12">Protein-lysine N-methyltransferase. Monomethylates PRMT5, modulating its transcriptional activity. May also act as a histone methyltransferase. Plays a critical role in cardiac development. Acts as a key epigenetic regulator of gene expression during cardiac development via its dual activities as a methyltransferase and negative regulator of HDAC1.</text>
</comment>
<dbReference type="Gene3D" id="6.10.140.2220">
    <property type="match status" value="1"/>
</dbReference>
<evidence type="ECO:0000256" key="13">
    <source>
        <dbReference type="ARBA" id="ARBA00093635"/>
    </source>
</evidence>
<evidence type="ECO:0000256" key="1">
    <source>
        <dbReference type="ARBA" id="ARBA00004123"/>
    </source>
</evidence>
<dbReference type="PROSITE" id="PS50280">
    <property type="entry name" value="SET"/>
    <property type="match status" value="1"/>
</dbReference>
<proteinExistence type="predicted"/>
<evidence type="ECO:0000256" key="4">
    <source>
        <dbReference type="ARBA" id="ARBA00022603"/>
    </source>
</evidence>
<name>A0AA35LF15_9SAUR</name>
<feature type="domain" description="SET" evidence="16">
    <location>
        <begin position="236"/>
        <end position="565"/>
    </location>
</feature>
<keyword evidence="7" id="KW-0479">Metal-binding</keyword>
<dbReference type="GO" id="GO:0007507">
    <property type="term" value="P:heart development"/>
    <property type="evidence" value="ECO:0007669"/>
    <property type="project" value="TreeGrafter"/>
</dbReference>
<dbReference type="EMBL" id="OX395141">
    <property type="protein sequence ID" value="CAI5794623.1"/>
    <property type="molecule type" value="Genomic_DNA"/>
</dbReference>
<dbReference type="InterPro" id="IPR001214">
    <property type="entry name" value="SET_dom"/>
</dbReference>
<evidence type="ECO:0000256" key="2">
    <source>
        <dbReference type="ARBA" id="ARBA00004496"/>
    </source>
</evidence>